<name>A0ABW5U8R1_9RHOB</name>
<keyword evidence="1" id="KW-1133">Transmembrane helix</keyword>
<dbReference type="RefSeq" id="WP_386376102.1">
    <property type="nucleotide sequence ID" value="NZ_JBHUMP010000041.1"/>
</dbReference>
<sequence>MIRFIFVQRKQAKPRKGSGISERAIFGVGCLVSTALIYPAFADGEPLIASSFVFAAICTGYAAIFSK</sequence>
<evidence type="ECO:0000313" key="3">
    <source>
        <dbReference type="Proteomes" id="UP001597474"/>
    </source>
</evidence>
<keyword evidence="3" id="KW-1185">Reference proteome</keyword>
<dbReference type="Proteomes" id="UP001597474">
    <property type="component" value="Unassembled WGS sequence"/>
</dbReference>
<proteinExistence type="predicted"/>
<accession>A0ABW5U8R1</accession>
<reference evidence="3" key="1">
    <citation type="journal article" date="2019" name="Int. J. Syst. Evol. Microbiol.">
        <title>The Global Catalogue of Microorganisms (GCM) 10K type strain sequencing project: providing services to taxonomists for standard genome sequencing and annotation.</title>
        <authorList>
            <consortium name="The Broad Institute Genomics Platform"/>
            <consortium name="The Broad Institute Genome Sequencing Center for Infectious Disease"/>
            <person name="Wu L."/>
            <person name="Ma J."/>
        </authorList>
    </citation>
    <scope>NUCLEOTIDE SEQUENCE [LARGE SCALE GENOMIC DNA]</scope>
    <source>
        <strain evidence="3">TISTR 2562</strain>
    </source>
</reference>
<organism evidence="2 3">
    <name type="scientific">Sulfitobacter aestuarii</name>
    <dbReference type="NCBI Taxonomy" id="2161676"/>
    <lineage>
        <taxon>Bacteria</taxon>
        <taxon>Pseudomonadati</taxon>
        <taxon>Pseudomonadota</taxon>
        <taxon>Alphaproteobacteria</taxon>
        <taxon>Rhodobacterales</taxon>
        <taxon>Roseobacteraceae</taxon>
        <taxon>Sulfitobacter</taxon>
    </lineage>
</organism>
<gene>
    <name evidence="2" type="ORF">ACFSUD_19140</name>
</gene>
<protein>
    <submittedName>
        <fullName evidence="2">Uncharacterized protein</fullName>
    </submittedName>
</protein>
<keyword evidence="1" id="KW-0472">Membrane</keyword>
<feature type="transmembrane region" description="Helical" evidence="1">
    <location>
        <begin position="20"/>
        <end position="41"/>
    </location>
</feature>
<keyword evidence="1" id="KW-0812">Transmembrane</keyword>
<dbReference type="EMBL" id="JBHUMP010000041">
    <property type="protein sequence ID" value="MFD2741675.1"/>
    <property type="molecule type" value="Genomic_DNA"/>
</dbReference>
<comment type="caution">
    <text evidence="2">The sequence shown here is derived from an EMBL/GenBank/DDBJ whole genome shotgun (WGS) entry which is preliminary data.</text>
</comment>
<evidence type="ECO:0000313" key="2">
    <source>
        <dbReference type="EMBL" id="MFD2741675.1"/>
    </source>
</evidence>
<evidence type="ECO:0000256" key="1">
    <source>
        <dbReference type="SAM" id="Phobius"/>
    </source>
</evidence>
<feature type="transmembrane region" description="Helical" evidence="1">
    <location>
        <begin position="47"/>
        <end position="65"/>
    </location>
</feature>